<dbReference type="NCBIfam" id="NF041390">
    <property type="entry name" value="TadE_Rv3655c"/>
    <property type="match status" value="1"/>
</dbReference>
<gene>
    <name evidence="3" type="ORF">CGZ92_12170</name>
</gene>
<reference evidence="3 4" key="1">
    <citation type="submission" date="2017-07" db="EMBL/GenBank/DDBJ databases">
        <title>Draft whole genome sequences of clinical Proprionibacteriaceae strains.</title>
        <authorList>
            <person name="Bernier A.-M."/>
            <person name="Bernard K."/>
            <person name="Domingo M.-C."/>
        </authorList>
    </citation>
    <scope>NUCLEOTIDE SEQUENCE [LARGE SCALE GENOMIC DNA]</scope>
    <source>
        <strain evidence="3 4">NML 160184</strain>
    </source>
</reference>
<feature type="transmembrane region" description="Helical" evidence="2">
    <location>
        <begin position="28"/>
        <end position="50"/>
    </location>
</feature>
<name>A0A255DZ57_9ACTN</name>
<feature type="region of interest" description="Disordered" evidence="1">
    <location>
        <begin position="1"/>
        <end position="20"/>
    </location>
</feature>
<dbReference type="RefSeq" id="WP_094451652.1">
    <property type="nucleotide sequence ID" value="NZ_NMVI01000027.1"/>
</dbReference>
<evidence type="ECO:0008006" key="5">
    <source>
        <dbReference type="Google" id="ProtNLM"/>
    </source>
</evidence>
<comment type="caution">
    <text evidence="3">The sequence shown here is derived from an EMBL/GenBank/DDBJ whole genome shotgun (WGS) entry which is preliminary data.</text>
</comment>
<dbReference type="AlphaFoldDB" id="A0A255DZ57"/>
<keyword evidence="2" id="KW-0472">Membrane</keyword>
<sequence>MTIRTPPTATRPSATRDRDQRGMVTAELALGTLALAIVMVLLGCLLRIVFIQIDLTTTATEVARQYARGDEVTAQRAARDRPAGAAVDLERGAGEVVVVVSMAVPLLPGTEILPVPISATARVPVEPGVS</sequence>
<evidence type="ECO:0000256" key="1">
    <source>
        <dbReference type="SAM" id="MobiDB-lite"/>
    </source>
</evidence>
<keyword evidence="2" id="KW-0812">Transmembrane</keyword>
<proteinExistence type="predicted"/>
<evidence type="ECO:0000313" key="3">
    <source>
        <dbReference type="EMBL" id="OYN84588.1"/>
    </source>
</evidence>
<dbReference type="InterPro" id="IPR049790">
    <property type="entry name" value="Rv3655c/TadE"/>
</dbReference>
<accession>A0A255DZ57</accession>
<keyword evidence="2" id="KW-1133">Transmembrane helix</keyword>
<organism evidence="3 4">
    <name type="scientific">Parenemella sanctibonifatiensis</name>
    <dbReference type="NCBI Taxonomy" id="2016505"/>
    <lineage>
        <taxon>Bacteria</taxon>
        <taxon>Bacillati</taxon>
        <taxon>Actinomycetota</taxon>
        <taxon>Actinomycetes</taxon>
        <taxon>Propionibacteriales</taxon>
        <taxon>Propionibacteriaceae</taxon>
        <taxon>Parenemella</taxon>
    </lineage>
</organism>
<evidence type="ECO:0000313" key="4">
    <source>
        <dbReference type="Proteomes" id="UP000216533"/>
    </source>
</evidence>
<feature type="compositionally biased region" description="Low complexity" evidence="1">
    <location>
        <begin position="1"/>
        <end position="13"/>
    </location>
</feature>
<protein>
    <recommendedName>
        <fullName evidence="5">Pilus assembly protein</fullName>
    </recommendedName>
</protein>
<dbReference type="EMBL" id="NMVI01000027">
    <property type="protein sequence ID" value="OYN84588.1"/>
    <property type="molecule type" value="Genomic_DNA"/>
</dbReference>
<evidence type="ECO:0000256" key="2">
    <source>
        <dbReference type="SAM" id="Phobius"/>
    </source>
</evidence>
<dbReference type="Proteomes" id="UP000216533">
    <property type="component" value="Unassembled WGS sequence"/>
</dbReference>